<accession>A0ACB6QM97</accession>
<evidence type="ECO:0000313" key="1">
    <source>
        <dbReference type="EMBL" id="KAF2468134.1"/>
    </source>
</evidence>
<keyword evidence="2" id="KW-1185">Reference proteome</keyword>
<evidence type="ECO:0000313" key="2">
    <source>
        <dbReference type="Proteomes" id="UP000799755"/>
    </source>
</evidence>
<comment type="caution">
    <text evidence="1">The sequence shown here is derived from an EMBL/GenBank/DDBJ whole genome shotgun (WGS) entry which is preliminary data.</text>
</comment>
<protein>
    <submittedName>
        <fullName evidence="1">Uncharacterized protein</fullName>
    </submittedName>
</protein>
<organism evidence="1 2">
    <name type="scientific">Lindgomyces ingoldianus</name>
    <dbReference type="NCBI Taxonomy" id="673940"/>
    <lineage>
        <taxon>Eukaryota</taxon>
        <taxon>Fungi</taxon>
        <taxon>Dikarya</taxon>
        <taxon>Ascomycota</taxon>
        <taxon>Pezizomycotina</taxon>
        <taxon>Dothideomycetes</taxon>
        <taxon>Pleosporomycetidae</taxon>
        <taxon>Pleosporales</taxon>
        <taxon>Lindgomycetaceae</taxon>
        <taxon>Lindgomyces</taxon>
    </lineage>
</organism>
<reference evidence="1" key="1">
    <citation type="journal article" date="2020" name="Stud. Mycol.">
        <title>101 Dothideomycetes genomes: a test case for predicting lifestyles and emergence of pathogens.</title>
        <authorList>
            <person name="Haridas S."/>
            <person name="Albert R."/>
            <person name="Binder M."/>
            <person name="Bloem J."/>
            <person name="Labutti K."/>
            <person name="Salamov A."/>
            <person name="Andreopoulos B."/>
            <person name="Baker S."/>
            <person name="Barry K."/>
            <person name="Bills G."/>
            <person name="Bluhm B."/>
            <person name="Cannon C."/>
            <person name="Castanera R."/>
            <person name="Culley D."/>
            <person name="Daum C."/>
            <person name="Ezra D."/>
            <person name="Gonzalez J."/>
            <person name="Henrissat B."/>
            <person name="Kuo A."/>
            <person name="Liang C."/>
            <person name="Lipzen A."/>
            <person name="Lutzoni F."/>
            <person name="Magnuson J."/>
            <person name="Mondo S."/>
            <person name="Nolan M."/>
            <person name="Ohm R."/>
            <person name="Pangilinan J."/>
            <person name="Park H.-J."/>
            <person name="Ramirez L."/>
            <person name="Alfaro M."/>
            <person name="Sun H."/>
            <person name="Tritt A."/>
            <person name="Yoshinaga Y."/>
            <person name="Zwiers L.-H."/>
            <person name="Turgeon B."/>
            <person name="Goodwin S."/>
            <person name="Spatafora J."/>
            <person name="Crous P."/>
            <person name="Grigoriev I."/>
        </authorList>
    </citation>
    <scope>NUCLEOTIDE SEQUENCE</scope>
    <source>
        <strain evidence="1">ATCC 200398</strain>
    </source>
</reference>
<sequence length="160" mass="17558">MPFECGAANTESKGLNTGVSIQRLLPLRGPFILGDTATSPKDLERQLLLDRSTSWHLGRLALGLTGGEILRISFPEAEFQGLKLNSLSSCFSGREKLVLVWRYSKIGSCGTNDGRAMRTSVLKMEIDWQTFVCNLSSAYIRTSGSTKQDAMNSPTVLQQL</sequence>
<dbReference type="Proteomes" id="UP000799755">
    <property type="component" value="Unassembled WGS sequence"/>
</dbReference>
<gene>
    <name evidence="1" type="ORF">BDR25DRAFT_357881</name>
</gene>
<proteinExistence type="predicted"/>
<name>A0ACB6QM97_9PLEO</name>
<dbReference type="EMBL" id="MU003517">
    <property type="protein sequence ID" value="KAF2468134.1"/>
    <property type="molecule type" value="Genomic_DNA"/>
</dbReference>